<accession>A0A182QU95</accession>
<feature type="compositionally biased region" description="Basic and acidic residues" evidence="3">
    <location>
        <begin position="710"/>
        <end position="731"/>
    </location>
</feature>
<feature type="compositionally biased region" description="Acidic residues" evidence="3">
    <location>
        <begin position="903"/>
        <end position="913"/>
    </location>
</feature>
<comment type="subcellular location">
    <subcellularLocation>
        <location evidence="1">Nucleus</location>
    </subcellularLocation>
</comment>
<feature type="compositionally biased region" description="Polar residues" evidence="3">
    <location>
        <begin position="237"/>
        <end position="251"/>
    </location>
</feature>
<dbReference type="InterPro" id="IPR033482">
    <property type="entry name" value="EMSY"/>
</dbReference>
<keyword evidence="6" id="KW-1185">Reference proteome</keyword>
<keyword evidence="2" id="KW-0539">Nucleus</keyword>
<evidence type="ECO:0000256" key="2">
    <source>
        <dbReference type="ARBA" id="ARBA00023242"/>
    </source>
</evidence>
<dbReference type="EnsemblMetazoa" id="AFAF016994-RA">
    <property type="protein sequence ID" value="AFAF016994-PA"/>
    <property type="gene ID" value="AFAF016994"/>
</dbReference>
<feature type="region of interest" description="Disordered" evidence="3">
    <location>
        <begin position="876"/>
        <end position="913"/>
    </location>
</feature>
<feature type="region of interest" description="Disordered" evidence="3">
    <location>
        <begin position="235"/>
        <end position="307"/>
    </location>
</feature>
<evidence type="ECO:0000313" key="5">
    <source>
        <dbReference type="EnsemblMetazoa" id="AFAF016994-PA"/>
    </source>
</evidence>
<feature type="compositionally biased region" description="Basic residues" evidence="3">
    <location>
        <begin position="264"/>
        <end position="276"/>
    </location>
</feature>
<dbReference type="GO" id="GO:0006355">
    <property type="term" value="P:regulation of DNA-templated transcription"/>
    <property type="evidence" value="ECO:0007669"/>
    <property type="project" value="InterPro"/>
</dbReference>
<reference evidence="5" key="2">
    <citation type="submission" date="2020-05" db="UniProtKB">
        <authorList>
            <consortium name="EnsemblMetazoa"/>
        </authorList>
    </citation>
    <scope>IDENTIFICATION</scope>
    <source>
        <strain evidence="5">FAR1</strain>
    </source>
</reference>
<dbReference type="VEuPathDB" id="VectorBase:AFAF016994"/>
<dbReference type="EMBL" id="AXCN02001960">
    <property type="status" value="NOT_ANNOTATED_CDS"/>
    <property type="molecule type" value="Genomic_DNA"/>
</dbReference>
<dbReference type="SMART" id="SM01191">
    <property type="entry name" value="ENT"/>
    <property type="match status" value="1"/>
</dbReference>
<dbReference type="InterPro" id="IPR005491">
    <property type="entry name" value="ENT_dom"/>
</dbReference>
<dbReference type="Proteomes" id="UP000075886">
    <property type="component" value="Unassembled WGS sequence"/>
</dbReference>
<dbReference type="STRING" id="69004.A0A182QU95"/>
<feature type="compositionally biased region" description="Polar residues" evidence="3">
    <location>
        <begin position="294"/>
        <end position="305"/>
    </location>
</feature>
<dbReference type="GO" id="GO:0005654">
    <property type="term" value="C:nucleoplasm"/>
    <property type="evidence" value="ECO:0007669"/>
    <property type="project" value="TreeGrafter"/>
</dbReference>
<feature type="compositionally biased region" description="Basic and acidic residues" evidence="3">
    <location>
        <begin position="252"/>
        <end position="263"/>
    </location>
</feature>
<organism evidence="5 6">
    <name type="scientific">Anopheles farauti</name>
    <dbReference type="NCBI Taxonomy" id="69004"/>
    <lineage>
        <taxon>Eukaryota</taxon>
        <taxon>Metazoa</taxon>
        <taxon>Ecdysozoa</taxon>
        <taxon>Arthropoda</taxon>
        <taxon>Hexapoda</taxon>
        <taxon>Insecta</taxon>
        <taxon>Pterygota</taxon>
        <taxon>Neoptera</taxon>
        <taxon>Endopterygota</taxon>
        <taxon>Diptera</taxon>
        <taxon>Nematocera</taxon>
        <taxon>Culicoidea</taxon>
        <taxon>Culicidae</taxon>
        <taxon>Anophelinae</taxon>
        <taxon>Anopheles</taxon>
    </lineage>
</organism>
<feature type="region of interest" description="Disordered" evidence="3">
    <location>
        <begin position="702"/>
        <end position="731"/>
    </location>
</feature>
<feature type="compositionally biased region" description="Polar residues" evidence="3">
    <location>
        <begin position="321"/>
        <end position="361"/>
    </location>
</feature>
<dbReference type="Pfam" id="PF03735">
    <property type="entry name" value="ENT"/>
    <property type="match status" value="1"/>
</dbReference>
<protein>
    <recommendedName>
        <fullName evidence="4">ENT domain-containing protein</fullName>
    </recommendedName>
</protein>
<reference evidence="6" key="1">
    <citation type="submission" date="2014-01" db="EMBL/GenBank/DDBJ databases">
        <title>The Genome Sequence of Anopheles farauti FAR1 (V2).</title>
        <authorList>
            <consortium name="The Broad Institute Genomics Platform"/>
            <person name="Neafsey D.E."/>
            <person name="Besansky N."/>
            <person name="Howell P."/>
            <person name="Walton C."/>
            <person name="Young S.K."/>
            <person name="Zeng Q."/>
            <person name="Gargeya S."/>
            <person name="Fitzgerald M."/>
            <person name="Haas B."/>
            <person name="Abouelleil A."/>
            <person name="Allen A.W."/>
            <person name="Alvarado L."/>
            <person name="Arachchi H.M."/>
            <person name="Berlin A.M."/>
            <person name="Chapman S.B."/>
            <person name="Gainer-Dewar J."/>
            <person name="Goldberg J."/>
            <person name="Griggs A."/>
            <person name="Gujja S."/>
            <person name="Hansen M."/>
            <person name="Howarth C."/>
            <person name="Imamovic A."/>
            <person name="Ireland A."/>
            <person name="Larimer J."/>
            <person name="McCowan C."/>
            <person name="Murphy C."/>
            <person name="Pearson M."/>
            <person name="Poon T.W."/>
            <person name="Priest M."/>
            <person name="Roberts A."/>
            <person name="Saif S."/>
            <person name="Shea T."/>
            <person name="Sisk P."/>
            <person name="Sykes S."/>
            <person name="Wortman J."/>
            <person name="Nusbaum C."/>
            <person name="Birren B."/>
        </authorList>
    </citation>
    <scope>NUCLEOTIDE SEQUENCE [LARGE SCALE GENOMIC DNA]</scope>
    <source>
        <strain evidence="6">FAR1</strain>
    </source>
</reference>
<feature type="region of interest" description="Disordered" evidence="3">
    <location>
        <begin position="321"/>
        <end position="362"/>
    </location>
</feature>
<dbReference type="PANTHER" id="PTHR16500">
    <property type="entry name" value="BRCA2-INTERACTING TRANSCRIPTIONAL REPRESSOR EMSY"/>
    <property type="match status" value="1"/>
</dbReference>
<dbReference type="PANTHER" id="PTHR16500:SF3">
    <property type="entry name" value="BRCA2-INTERACTING TRANSCRIPTIONAL REPRESSOR EMSY"/>
    <property type="match status" value="1"/>
</dbReference>
<sequence length="1089" mass="119158">MWPMKLDMTREECRGVLRRLELESYGTVISTFRAQGCLSKEKLRILESLRRFFHISNDRHRAEARRVANDERLTTIAEVISGPNSGQDWRREGHRSFPILPRTVPHTALTYIANTVCEQLTRANCKLPHPADTSVDRQKKAEELFKFELVTKEVSLFESGLMRDAAVVTSDPLQDIMSKSYINREEKCTDVPKTVEHVDITTDKPAEVSVVDQVKKMSADADTVPKQPTLCDILLNTEPTLPESNTNSTSKSLEKRNKSGERPARKKPQAAKRSLKTKSTYPPAKMSKHGSAKTVKQSSRANNLHSPHLIHSYAVPYDIKSSTNGGSNTESLQLQQHLTSSISTSSQAPQNNATGKPQQYTMPGGNFVAPSSTNNTSPSTQMYNHQQGILPSSKKDIQYNLSKLNPTQNNQSAKGGNMSVPFKGLGFYPYNKMLPHPLLNYQRKSPSKNILIPTSAAAATLASLGITKPLHLPPADCPENDWVGSKSRDLNAKLIGKSVKVVSSPSVQISTFEHEQPNIQENKPMESTTLNQPRSTLTNDVVSENVEQTIAPCSLVRTDNQPTVPVSFSLQTQSPVTNNVTRQPTIAGFTAVKGGSKVSVQKLQLVPIAGATQGASLTPSLQKNNVLILPKSSVVPGVLNLGQKITIPKKNLVDPTTVPASPVTSSPPKVIVQTVPNPYSMTTTFDMITDRKGISSLMFGDGMINSGNSTDEKANDEHGEREAQEKIPSEDHQLLNVQKQSATVSIPSDSGGAVRKITISTSQLVPFKGTLNTVSTSSSSLPLGTKKLKLTSETSNQLGAGELHDRQTSDEQEMVDQCVVVDSNVQSSESIHSEADKNVNILENEGINHTEENVNITHSNSAVDALSQAEYDVISGERGDDSSATDSADAEDDLDDEPTRIEPDEDDVGIEEDDYNERHTETMDVDVSMEMDTENIIIEEEPANYDYLIEEVPEDEQFVEEIDDEGRVEYVSVGYGTTSELVAELESGGGAERIIEEYRPANGDVVQDDLPPEIDYDQNTGGFGTVENGELHGQPFVGADGIVCDLLEMGSDGKYRARPYSYRRVIAEGMDSVSKAQPKQAHKVNPTVR</sequence>
<dbReference type="SUPFAM" id="SSF158639">
    <property type="entry name" value="ENT-like"/>
    <property type="match status" value="1"/>
</dbReference>
<dbReference type="PROSITE" id="PS51138">
    <property type="entry name" value="ENT"/>
    <property type="match status" value="1"/>
</dbReference>
<evidence type="ECO:0000256" key="1">
    <source>
        <dbReference type="ARBA" id="ARBA00004123"/>
    </source>
</evidence>
<dbReference type="Gene3D" id="1.10.1240.40">
    <property type="entry name" value="ENT domain"/>
    <property type="match status" value="1"/>
</dbReference>
<proteinExistence type="predicted"/>
<feature type="domain" description="ENT" evidence="4">
    <location>
        <begin position="13"/>
        <end position="97"/>
    </location>
</feature>
<evidence type="ECO:0000256" key="3">
    <source>
        <dbReference type="SAM" id="MobiDB-lite"/>
    </source>
</evidence>
<evidence type="ECO:0000259" key="4">
    <source>
        <dbReference type="PROSITE" id="PS51138"/>
    </source>
</evidence>
<feature type="region of interest" description="Disordered" evidence="3">
    <location>
        <begin position="792"/>
        <end position="812"/>
    </location>
</feature>
<evidence type="ECO:0000313" key="6">
    <source>
        <dbReference type="Proteomes" id="UP000075886"/>
    </source>
</evidence>
<name>A0A182QU95_9DIPT</name>
<dbReference type="AlphaFoldDB" id="A0A182QU95"/>
<dbReference type="InterPro" id="IPR036142">
    <property type="entry name" value="ENT_dom-like_sf"/>
</dbReference>